<dbReference type="InterPro" id="IPR002893">
    <property type="entry name" value="Znf_MYND"/>
</dbReference>
<dbReference type="Gene3D" id="6.10.140.2220">
    <property type="match status" value="1"/>
</dbReference>
<dbReference type="AlphaFoldDB" id="A0A8H7CNM2"/>
<reference evidence="6" key="1">
    <citation type="submission" date="2020-05" db="EMBL/GenBank/DDBJ databases">
        <title>Mycena genomes resolve the evolution of fungal bioluminescence.</title>
        <authorList>
            <person name="Tsai I.J."/>
        </authorList>
    </citation>
    <scope>NUCLEOTIDE SEQUENCE</scope>
    <source>
        <strain evidence="6">160909Yilan</strain>
    </source>
</reference>
<protein>
    <submittedName>
        <fullName evidence="6">MYND-type domain-containing protein</fullName>
    </submittedName>
</protein>
<organism evidence="6 7">
    <name type="scientific">Mycena sanguinolenta</name>
    <dbReference type="NCBI Taxonomy" id="230812"/>
    <lineage>
        <taxon>Eukaryota</taxon>
        <taxon>Fungi</taxon>
        <taxon>Dikarya</taxon>
        <taxon>Basidiomycota</taxon>
        <taxon>Agaricomycotina</taxon>
        <taxon>Agaricomycetes</taxon>
        <taxon>Agaricomycetidae</taxon>
        <taxon>Agaricales</taxon>
        <taxon>Marasmiineae</taxon>
        <taxon>Mycenaceae</taxon>
        <taxon>Mycena</taxon>
    </lineage>
</organism>
<comment type="caution">
    <text evidence="6">The sequence shown here is derived from an EMBL/GenBank/DDBJ whole genome shotgun (WGS) entry which is preliminary data.</text>
</comment>
<dbReference type="GO" id="GO:0008270">
    <property type="term" value="F:zinc ion binding"/>
    <property type="evidence" value="ECO:0007669"/>
    <property type="project" value="UniProtKB-KW"/>
</dbReference>
<dbReference type="Pfam" id="PF01753">
    <property type="entry name" value="zf-MYND"/>
    <property type="match status" value="1"/>
</dbReference>
<gene>
    <name evidence="6" type="ORF">MSAN_02011500</name>
</gene>
<sequence>MALALVQQVHPDLRLEKLARLPPDLRRIAKTAASGSLESLTRLERPVKEGPESHKLLFLPVFYANLDPDGIPSPDEVDTTEPSISVVSALMRAYVSLQALESYPDLSLDLYPVLWPRVWTWIDFLDNYYFCLDAAAGSRDANRAHFLQYIQRFRSHETAVQLVDSTHGVWTMVGRMWALCVERNLFARGFAGATVVGRFIAGPVSTLHLAELVEALGVTQSDLALVIVKHLNLLTCDPRNPLAPSNLYHLKCVLVFLTKAHRNGLLARAAFMSEGLAKALVETTCSLNRVGGTDAAEMMRGTWDLLRWVATENVLHIWMPGTLKSGLLRAIVACATHNPPAIDMPDFRQVLTRDLPSSLVYYSVLKRVAKAFRDVKTADMRGTAISDEWTAFMDLANARLAVFRFFESDEYVLKRACDNTKCAIIDARKRLGVCSVCRRRYYCSVDCQRIDWIEGAHKIACDVLYTRRVNHAAELSRRDTHFLGALLHHDYRAARPTILLQQLEFMTEHPGAPFYTHFDYSRGAVVVTVLPLADDHHPGDATHPFRVAQAAASRGRMELHYMFVSAGSTGRGRWFPMRSSNATLSEGLETIARGIGIEPGGSVEAIRERLLEDVHKLEDEIGTDLEQIH</sequence>
<evidence type="ECO:0000313" key="6">
    <source>
        <dbReference type="EMBL" id="KAF7342552.1"/>
    </source>
</evidence>
<evidence type="ECO:0000256" key="3">
    <source>
        <dbReference type="ARBA" id="ARBA00022833"/>
    </source>
</evidence>
<keyword evidence="3" id="KW-0862">Zinc</keyword>
<accession>A0A8H7CNM2</accession>
<evidence type="ECO:0000256" key="2">
    <source>
        <dbReference type="ARBA" id="ARBA00022771"/>
    </source>
</evidence>
<dbReference type="PROSITE" id="PS50865">
    <property type="entry name" value="ZF_MYND_2"/>
    <property type="match status" value="1"/>
</dbReference>
<keyword evidence="2 4" id="KW-0863">Zinc-finger</keyword>
<dbReference type="Proteomes" id="UP000623467">
    <property type="component" value="Unassembled WGS sequence"/>
</dbReference>
<keyword evidence="7" id="KW-1185">Reference proteome</keyword>
<keyword evidence="1" id="KW-0479">Metal-binding</keyword>
<dbReference type="SUPFAM" id="SSF144232">
    <property type="entry name" value="HIT/MYND zinc finger-like"/>
    <property type="match status" value="1"/>
</dbReference>
<evidence type="ECO:0000256" key="4">
    <source>
        <dbReference type="PROSITE-ProRule" id="PRU00134"/>
    </source>
</evidence>
<name>A0A8H7CNM2_9AGAR</name>
<evidence type="ECO:0000256" key="1">
    <source>
        <dbReference type="ARBA" id="ARBA00022723"/>
    </source>
</evidence>
<dbReference type="EMBL" id="JACAZH010000025">
    <property type="protein sequence ID" value="KAF7342552.1"/>
    <property type="molecule type" value="Genomic_DNA"/>
</dbReference>
<proteinExistence type="predicted"/>
<evidence type="ECO:0000259" key="5">
    <source>
        <dbReference type="PROSITE" id="PS50865"/>
    </source>
</evidence>
<evidence type="ECO:0000313" key="7">
    <source>
        <dbReference type="Proteomes" id="UP000623467"/>
    </source>
</evidence>
<feature type="domain" description="MYND-type" evidence="5">
    <location>
        <begin position="419"/>
        <end position="461"/>
    </location>
</feature>
<dbReference type="OrthoDB" id="3042190at2759"/>